<feature type="transmembrane region" description="Helical" evidence="1">
    <location>
        <begin position="245"/>
        <end position="265"/>
    </location>
</feature>
<comment type="caution">
    <text evidence="2">The sequence shown here is derived from an EMBL/GenBank/DDBJ whole genome shotgun (WGS) entry which is preliminary data.</text>
</comment>
<keyword evidence="1" id="KW-0812">Transmembrane</keyword>
<evidence type="ECO:0008006" key="4">
    <source>
        <dbReference type="Google" id="ProtNLM"/>
    </source>
</evidence>
<evidence type="ECO:0000313" key="2">
    <source>
        <dbReference type="EMBL" id="MBU5591642.1"/>
    </source>
</evidence>
<keyword evidence="3" id="KW-1185">Reference proteome</keyword>
<dbReference type="RefSeq" id="WP_216456578.1">
    <property type="nucleotide sequence ID" value="NZ_JAHLQL010000001.1"/>
</dbReference>
<feature type="transmembrane region" description="Helical" evidence="1">
    <location>
        <begin position="21"/>
        <end position="42"/>
    </location>
</feature>
<dbReference type="EMBL" id="JAHLQL010000001">
    <property type="protein sequence ID" value="MBU5591642.1"/>
    <property type="molecule type" value="Genomic_DNA"/>
</dbReference>
<dbReference type="Proteomes" id="UP000736583">
    <property type="component" value="Unassembled WGS sequence"/>
</dbReference>
<feature type="transmembrane region" description="Helical" evidence="1">
    <location>
        <begin position="208"/>
        <end position="225"/>
    </location>
</feature>
<name>A0ABS6EZG6_9CLOT</name>
<organism evidence="2 3">
    <name type="scientific">Clostridium simiarum</name>
    <dbReference type="NCBI Taxonomy" id="2841506"/>
    <lineage>
        <taxon>Bacteria</taxon>
        <taxon>Bacillati</taxon>
        <taxon>Bacillota</taxon>
        <taxon>Clostridia</taxon>
        <taxon>Eubacteriales</taxon>
        <taxon>Clostridiaceae</taxon>
        <taxon>Clostridium</taxon>
    </lineage>
</organism>
<reference evidence="2 3" key="1">
    <citation type="submission" date="2021-06" db="EMBL/GenBank/DDBJ databases">
        <authorList>
            <person name="Sun Q."/>
            <person name="Li D."/>
        </authorList>
    </citation>
    <scope>NUCLEOTIDE SEQUENCE [LARGE SCALE GENOMIC DNA]</scope>
    <source>
        <strain evidence="2 3">MSJ-4</strain>
    </source>
</reference>
<sequence>MMVSLLKLDFKNCINNFKFKICFLSVWTISIISYFNVCIKYFNANSLNLTSTNELSLIRSPDERQLYFLLLFALPIISAFIYSDSFIYERENNICPYYFVRERKVLYLISKIITNFTVVFFTIFIGLGINEVLTQITIPNIGVLSGSGTPAYQLVINNSKISGQFCNNLYLNHPYFYNYFIIFIISIFCALISVIAFNISLLLRINQLTLLIITFLSVNISTFVLPMKYQFQMYIQCWPGKLTDFYIIILGWISVITITGVLGVWRKSKEYE</sequence>
<evidence type="ECO:0000256" key="1">
    <source>
        <dbReference type="SAM" id="Phobius"/>
    </source>
</evidence>
<keyword evidence="1" id="KW-1133">Transmembrane helix</keyword>
<feature type="transmembrane region" description="Helical" evidence="1">
    <location>
        <begin position="177"/>
        <end position="201"/>
    </location>
</feature>
<proteinExistence type="predicted"/>
<feature type="transmembrane region" description="Helical" evidence="1">
    <location>
        <begin position="105"/>
        <end position="129"/>
    </location>
</feature>
<protein>
    <recommendedName>
        <fullName evidence="4">ABC-2 family transporter protein</fullName>
    </recommendedName>
</protein>
<feature type="transmembrane region" description="Helical" evidence="1">
    <location>
        <begin position="66"/>
        <end position="84"/>
    </location>
</feature>
<evidence type="ECO:0000313" key="3">
    <source>
        <dbReference type="Proteomes" id="UP000736583"/>
    </source>
</evidence>
<keyword evidence="1" id="KW-0472">Membrane</keyword>
<accession>A0ABS6EZG6</accession>
<gene>
    <name evidence="2" type="ORF">KQI89_07675</name>
</gene>